<dbReference type="Proteomes" id="UP000290288">
    <property type="component" value="Unassembled WGS sequence"/>
</dbReference>
<organism evidence="2 3">
    <name type="scientific">Candolleomyces aberdarensis</name>
    <dbReference type="NCBI Taxonomy" id="2316362"/>
    <lineage>
        <taxon>Eukaryota</taxon>
        <taxon>Fungi</taxon>
        <taxon>Dikarya</taxon>
        <taxon>Basidiomycota</taxon>
        <taxon>Agaricomycotina</taxon>
        <taxon>Agaricomycetes</taxon>
        <taxon>Agaricomycetidae</taxon>
        <taxon>Agaricales</taxon>
        <taxon>Agaricineae</taxon>
        <taxon>Psathyrellaceae</taxon>
        <taxon>Candolleomyces</taxon>
    </lineage>
</organism>
<reference evidence="2 3" key="1">
    <citation type="submission" date="2019-01" db="EMBL/GenBank/DDBJ databases">
        <title>Draft genome sequence of Psathyrella aberdarensis IHI B618.</title>
        <authorList>
            <person name="Buettner E."/>
            <person name="Kellner H."/>
        </authorList>
    </citation>
    <scope>NUCLEOTIDE SEQUENCE [LARGE SCALE GENOMIC DNA]</scope>
    <source>
        <strain evidence="2 3">IHI B618</strain>
    </source>
</reference>
<dbReference type="EMBL" id="SDEE01000319">
    <property type="protein sequence ID" value="RXW17701.1"/>
    <property type="molecule type" value="Genomic_DNA"/>
</dbReference>
<proteinExistence type="predicted"/>
<keyword evidence="1" id="KW-1133">Transmembrane helix</keyword>
<evidence type="ECO:0000256" key="1">
    <source>
        <dbReference type="SAM" id="Phobius"/>
    </source>
</evidence>
<sequence>MQLISTYSAVGALLLCLHALLGARKRYLYTLTGAYLIFFTTSLCLMSGYIHQSKGKIFDD</sequence>
<keyword evidence="1" id="KW-0472">Membrane</keyword>
<evidence type="ECO:0000313" key="2">
    <source>
        <dbReference type="EMBL" id="RXW17701.1"/>
    </source>
</evidence>
<feature type="transmembrane region" description="Helical" evidence="1">
    <location>
        <begin position="32"/>
        <end position="50"/>
    </location>
</feature>
<name>A0A4Q2DFC6_9AGAR</name>
<keyword evidence="1" id="KW-0812">Transmembrane</keyword>
<evidence type="ECO:0000313" key="3">
    <source>
        <dbReference type="Proteomes" id="UP000290288"/>
    </source>
</evidence>
<keyword evidence="3" id="KW-1185">Reference proteome</keyword>
<dbReference type="AlphaFoldDB" id="A0A4Q2DFC6"/>
<accession>A0A4Q2DFC6</accession>
<comment type="caution">
    <text evidence="2">The sequence shown here is derived from an EMBL/GenBank/DDBJ whole genome shotgun (WGS) entry which is preliminary data.</text>
</comment>
<protein>
    <submittedName>
        <fullName evidence="2">Uncharacterized protein</fullName>
    </submittedName>
</protein>
<gene>
    <name evidence="2" type="ORF">EST38_g8155</name>
</gene>